<feature type="region of interest" description="Disordered" evidence="1">
    <location>
        <begin position="83"/>
        <end position="102"/>
    </location>
</feature>
<evidence type="ECO:0000313" key="3">
    <source>
        <dbReference type="Proteomes" id="UP001607303"/>
    </source>
</evidence>
<protein>
    <submittedName>
        <fullName evidence="2">Uncharacterized protein</fullName>
    </submittedName>
</protein>
<organism evidence="2 3">
    <name type="scientific">Vespula maculifrons</name>
    <name type="common">Eastern yellow jacket</name>
    <name type="synonym">Wasp</name>
    <dbReference type="NCBI Taxonomy" id="7453"/>
    <lineage>
        <taxon>Eukaryota</taxon>
        <taxon>Metazoa</taxon>
        <taxon>Ecdysozoa</taxon>
        <taxon>Arthropoda</taxon>
        <taxon>Hexapoda</taxon>
        <taxon>Insecta</taxon>
        <taxon>Pterygota</taxon>
        <taxon>Neoptera</taxon>
        <taxon>Endopterygota</taxon>
        <taxon>Hymenoptera</taxon>
        <taxon>Apocrita</taxon>
        <taxon>Aculeata</taxon>
        <taxon>Vespoidea</taxon>
        <taxon>Vespidae</taxon>
        <taxon>Vespinae</taxon>
        <taxon>Vespula</taxon>
    </lineage>
</organism>
<gene>
    <name evidence="2" type="ORF">V1477_007877</name>
</gene>
<comment type="caution">
    <text evidence="2">The sequence shown here is derived from an EMBL/GenBank/DDBJ whole genome shotgun (WGS) entry which is preliminary data.</text>
</comment>
<evidence type="ECO:0000256" key="1">
    <source>
        <dbReference type="SAM" id="MobiDB-lite"/>
    </source>
</evidence>
<dbReference type="AlphaFoldDB" id="A0ABD2CG57"/>
<evidence type="ECO:0000313" key="2">
    <source>
        <dbReference type="EMBL" id="KAL2744001.1"/>
    </source>
</evidence>
<proteinExistence type="predicted"/>
<dbReference type="EMBL" id="JAYRBN010000053">
    <property type="protein sequence ID" value="KAL2744001.1"/>
    <property type="molecule type" value="Genomic_DNA"/>
</dbReference>
<keyword evidence="3" id="KW-1185">Reference proteome</keyword>
<dbReference type="Proteomes" id="UP001607303">
    <property type="component" value="Unassembled WGS sequence"/>
</dbReference>
<sequence length="148" mass="16911">MRESCVAEVAKVSGTNTSKPKDTSRVVRQVDPQVYTRSGPTNESICPTKTPEKLRIFGLSHWSRRNDREDRRILTERNEKIEGRKEGVRSVSGRTRSGGEVKMTFSRVKRIIAQNRDPTSSNTRHKELKDFVFYYSCQRDSNGSESNG</sequence>
<feature type="region of interest" description="Disordered" evidence="1">
    <location>
        <begin position="1"/>
        <end position="25"/>
    </location>
</feature>
<name>A0ABD2CG57_VESMC</name>
<reference evidence="2 3" key="1">
    <citation type="journal article" date="2024" name="Ann. Entomol. Soc. Am.">
        <title>Genomic analyses of the southern and eastern yellowjacket wasps (Hymenoptera: Vespidae) reveal evolutionary signatures of social life.</title>
        <authorList>
            <person name="Catto M.A."/>
            <person name="Caine P.B."/>
            <person name="Orr S.E."/>
            <person name="Hunt B.G."/>
            <person name="Goodisman M.A.D."/>
        </authorList>
    </citation>
    <scope>NUCLEOTIDE SEQUENCE [LARGE SCALE GENOMIC DNA]</scope>
    <source>
        <strain evidence="2">232</strain>
        <tissue evidence="2">Head and thorax</tissue>
    </source>
</reference>
<accession>A0ABD2CG57</accession>